<evidence type="ECO:0000313" key="1">
    <source>
        <dbReference type="EMBL" id="PWA92519.1"/>
    </source>
</evidence>
<reference evidence="1 2" key="1">
    <citation type="journal article" date="2018" name="Mol. Plant">
        <title>The genome of Artemisia annua provides insight into the evolution of Asteraceae family and artemisinin biosynthesis.</title>
        <authorList>
            <person name="Shen Q."/>
            <person name="Zhang L."/>
            <person name="Liao Z."/>
            <person name="Wang S."/>
            <person name="Yan T."/>
            <person name="Shi P."/>
            <person name="Liu M."/>
            <person name="Fu X."/>
            <person name="Pan Q."/>
            <person name="Wang Y."/>
            <person name="Lv Z."/>
            <person name="Lu X."/>
            <person name="Zhang F."/>
            <person name="Jiang W."/>
            <person name="Ma Y."/>
            <person name="Chen M."/>
            <person name="Hao X."/>
            <person name="Li L."/>
            <person name="Tang Y."/>
            <person name="Lv G."/>
            <person name="Zhou Y."/>
            <person name="Sun X."/>
            <person name="Brodelius P.E."/>
            <person name="Rose J.K.C."/>
            <person name="Tang K."/>
        </authorList>
    </citation>
    <scope>NUCLEOTIDE SEQUENCE [LARGE SCALE GENOMIC DNA]</scope>
    <source>
        <strain evidence="2">cv. Huhao1</strain>
        <tissue evidence="1">Leaf</tissue>
    </source>
</reference>
<accession>A0A2U1Q3E0</accession>
<organism evidence="1 2">
    <name type="scientific">Artemisia annua</name>
    <name type="common">Sweet wormwood</name>
    <dbReference type="NCBI Taxonomy" id="35608"/>
    <lineage>
        <taxon>Eukaryota</taxon>
        <taxon>Viridiplantae</taxon>
        <taxon>Streptophyta</taxon>
        <taxon>Embryophyta</taxon>
        <taxon>Tracheophyta</taxon>
        <taxon>Spermatophyta</taxon>
        <taxon>Magnoliopsida</taxon>
        <taxon>eudicotyledons</taxon>
        <taxon>Gunneridae</taxon>
        <taxon>Pentapetalae</taxon>
        <taxon>asterids</taxon>
        <taxon>campanulids</taxon>
        <taxon>Asterales</taxon>
        <taxon>Asteraceae</taxon>
        <taxon>Asteroideae</taxon>
        <taxon>Anthemideae</taxon>
        <taxon>Artemisiinae</taxon>
        <taxon>Artemisia</taxon>
    </lineage>
</organism>
<dbReference type="Proteomes" id="UP000245207">
    <property type="component" value="Unassembled WGS sequence"/>
</dbReference>
<proteinExistence type="predicted"/>
<evidence type="ECO:0000313" key="2">
    <source>
        <dbReference type="Proteomes" id="UP000245207"/>
    </source>
</evidence>
<evidence type="ECO:0008006" key="3">
    <source>
        <dbReference type="Google" id="ProtNLM"/>
    </source>
</evidence>
<sequence length="190" mass="21882">MVGANHAGYTDRFHELARMVPHLVTPEAKHIDKYIRGLVLQIRRRVRAFIRGKTTTGTTYAVKIPYGDKGTEKTSYSKGQNGSRNRNNRRWCERNMVTCAPYAKRDRFTPLIKTPKDILAMNNVSFPSPPPMTGPSAKRNMNKFCYYYGDRGHNTNDCYHLKRQIEEMKKDRFDNLWVAAEATNVAVVSH</sequence>
<dbReference type="AlphaFoldDB" id="A0A2U1Q3E0"/>
<dbReference type="EMBL" id="PKPP01000458">
    <property type="protein sequence ID" value="PWA92519.1"/>
    <property type="molecule type" value="Genomic_DNA"/>
</dbReference>
<protein>
    <recommendedName>
        <fullName evidence="3">Reverse transcriptase domain-containing protein</fullName>
    </recommendedName>
</protein>
<gene>
    <name evidence="1" type="ORF">CTI12_AA075010</name>
</gene>
<name>A0A2U1Q3E0_ARTAN</name>
<dbReference type="OrthoDB" id="1752268at2759"/>
<keyword evidence="2" id="KW-1185">Reference proteome</keyword>
<comment type="caution">
    <text evidence="1">The sequence shown here is derived from an EMBL/GenBank/DDBJ whole genome shotgun (WGS) entry which is preliminary data.</text>
</comment>